<keyword evidence="6" id="KW-0694">RNA-binding</keyword>
<sequence>MPPRPEEVARKLQRLGFVERMAKGGHRLYAHPDGRVVVVPFHSGELPKATFKKILKQAGLTEEEFRAL</sequence>
<keyword evidence="9" id="KW-1185">Reference proteome</keyword>
<evidence type="ECO:0000256" key="7">
    <source>
        <dbReference type="ARBA" id="ARBA00023016"/>
    </source>
</evidence>
<evidence type="ECO:0000313" key="9">
    <source>
        <dbReference type="Proteomes" id="UP000030364"/>
    </source>
</evidence>
<proteinExistence type="inferred from homology"/>
<dbReference type="GO" id="GO:0016787">
    <property type="term" value="F:hydrolase activity"/>
    <property type="evidence" value="ECO:0007669"/>
    <property type="project" value="UniProtKB-KW"/>
</dbReference>
<dbReference type="AlphaFoldDB" id="A0A0D6XCJ2"/>
<evidence type="ECO:0000256" key="2">
    <source>
        <dbReference type="ARBA" id="ARBA00022649"/>
    </source>
</evidence>
<evidence type="ECO:0000256" key="5">
    <source>
        <dbReference type="ARBA" id="ARBA00022801"/>
    </source>
</evidence>
<evidence type="ECO:0000313" key="8">
    <source>
        <dbReference type="EMBL" id="KIX84593.1"/>
    </source>
</evidence>
<dbReference type="GO" id="GO:0004519">
    <property type="term" value="F:endonuclease activity"/>
    <property type="evidence" value="ECO:0007669"/>
    <property type="project" value="UniProtKB-KW"/>
</dbReference>
<dbReference type="EMBL" id="JPSL02000038">
    <property type="protein sequence ID" value="KIX84593.1"/>
    <property type="molecule type" value="Genomic_DNA"/>
</dbReference>
<gene>
    <name evidence="8" type="ORF">THFILI_04400</name>
</gene>
<evidence type="ECO:0000256" key="1">
    <source>
        <dbReference type="ARBA" id="ARBA00006620"/>
    </source>
</evidence>
<dbReference type="InterPro" id="IPR012933">
    <property type="entry name" value="HicA_mRNA_interferase"/>
</dbReference>
<dbReference type="Pfam" id="PF07927">
    <property type="entry name" value="HicA_toxin"/>
    <property type="match status" value="1"/>
</dbReference>
<comment type="similarity">
    <text evidence="1">Belongs to the HicA mRNA interferase family.</text>
</comment>
<dbReference type="STRING" id="276.THFILI_04400"/>
<keyword evidence="7" id="KW-0346">Stress response</keyword>
<keyword evidence="4" id="KW-0255">Endonuclease</keyword>
<reference evidence="8 9" key="1">
    <citation type="journal article" date="2015" name="Genome Announc.">
        <title>Draft Genome Sequence of the Thermophile Thermus filiformis ATCC 43280, Producer of Carotenoid-(Di)glucoside-Branched Fatty Acid (Di)esters and Source of Hyperthermostable Enzymes of Biotechnological Interest.</title>
        <authorList>
            <person name="Mandelli F."/>
            <person name="Oliveira Ramires B."/>
            <person name="Couger M.B."/>
            <person name="Paixao D.A."/>
            <person name="Camilo C.M."/>
            <person name="Polikarpov I."/>
            <person name="Prade R."/>
            <person name="Riano-Pachon D.M."/>
            <person name="Squina F.M."/>
        </authorList>
    </citation>
    <scope>NUCLEOTIDE SEQUENCE [LARGE SCALE GENOMIC DNA]</scope>
    <source>
        <strain evidence="8 9">ATCC 43280</strain>
    </source>
</reference>
<protein>
    <submittedName>
        <fullName evidence="8">Toxin HicA</fullName>
    </submittedName>
</protein>
<dbReference type="OrthoDB" id="286048at2"/>
<dbReference type="GO" id="GO:0003729">
    <property type="term" value="F:mRNA binding"/>
    <property type="evidence" value="ECO:0007669"/>
    <property type="project" value="InterPro"/>
</dbReference>
<evidence type="ECO:0000256" key="6">
    <source>
        <dbReference type="ARBA" id="ARBA00022884"/>
    </source>
</evidence>
<dbReference type="Gene3D" id="3.30.920.30">
    <property type="entry name" value="Hypothetical protein"/>
    <property type="match status" value="1"/>
</dbReference>
<keyword evidence="2" id="KW-1277">Toxin-antitoxin system</keyword>
<accession>A0A0D6XCJ2</accession>
<keyword evidence="5" id="KW-0378">Hydrolase</keyword>
<dbReference type="InterPro" id="IPR038570">
    <property type="entry name" value="HicA_sf"/>
</dbReference>
<keyword evidence="3" id="KW-0540">Nuclease</keyword>
<dbReference type="RefSeq" id="WP_038066085.1">
    <property type="nucleotide sequence ID" value="NZ_JPSL02000038.1"/>
</dbReference>
<evidence type="ECO:0000256" key="4">
    <source>
        <dbReference type="ARBA" id="ARBA00022759"/>
    </source>
</evidence>
<dbReference type="SUPFAM" id="SSF54786">
    <property type="entry name" value="YcfA/nrd intein domain"/>
    <property type="match status" value="1"/>
</dbReference>
<name>A0A0D6XCJ2_THEFI</name>
<organism evidence="8 9">
    <name type="scientific">Thermus filiformis</name>
    <dbReference type="NCBI Taxonomy" id="276"/>
    <lineage>
        <taxon>Bacteria</taxon>
        <taxon>Thermotogati</taxon>
        <taxon>Deinococcota</taxon>
        <taxon>Deinococci</taxon>
        <taxon>Thermales</taxon>
        <taxon>Thermaceae</taxon>
        <taxon>Thermus</taxon>
    </lineage>
</organism>
<evidence type="ECO:0000256" key="3">
    <source>
        <dbReference type="ARBA" id="ARBA00022722"/>
    </source>
</evidence>
<comment type="caution">
    <text evidence="8">The sequence shown here is derived from an EMBL/GenBank/DDBJ whole genome shotgun (WGS) entry which is preliminary data.</text>
</comment>
<dbReference type="Proteomes" id="UP000030364">
    <property type="component" value="Unassembled WGS sequence"/>
</dbReference>